<name>A0A0A9GSZ7_ARUDO</name>
<reference evidence="2" key="2">
    <citation type="journal article" date="2015" name="Data Brief">
        <title>Shoot transcriptome of the giant reed, Arundo donax.</title>
        <authorList>
            <person name="Barrero R.A."/>
            <person name="Guerrero F.D."/>
            <person name="Moolhuijzen P."/>
            <person name="Goolsby J.A."/>
            <person name="Tidwell J."/>
            <person name="Bellgard S.E."/>
            <person name="Bellgard M.I."/>
        </authorList>
    </citation>
    <scope>NUCLEOTIDE SEQUENCE</scope>
    <source>
        <tissue evidence="2">Shoot tissue taken approximately 20 cm above the soil surface</tissue>
    </source>
</reference>
<reference evidence="2" key="1">
    <citation type="submission" date="2014-09" db="EMBL/GenBank/DDBJ databases">
        <authorList>
            <person name="Magalhaes I.L.F."/>
            <person name="Oliveira U."/>
            <person name="Santos F.R."/>
            <person name="Vidigal T.H.D.A."/>
            <person name="Brescovit A.D."/>
            <person name="Santos A.J."/>
        </authorList>
    </citation>
    <scope>NUCLEOTIDE SEQUENCE</scope>
    <source>
        <tissue evidence="2">Shoot tissue taken approximately 20 cm above the soil surface</tissue>
    </source>
</reference>
<proteinExistence type="predicted"/>
<dbReference type="AlphaFoldDB" id="A0A0A9GSZ7"/>
<evidence type="ECO:0000256" key="1">
    <source>
        <dbReference type="SAM" id="MobiDB-lite"/>
    </source>
</evidence>
<evidence type="ECO:0000313" key="2">
    <source>
        <dbReference type="EMBL" id="JAE26664.1"/>
    </source>
</evidence>
<sequence>MISSQILMRKLNGNNDYESKQQYP</sequence>
<accession>A0A0A9GSZ7</accession>
<protein>
    <submittedName>
        <fullName evidence="2">Uncharacterized protein</fullName>
    </submittedName>
</protein>
<feature type="region of interest" description="Disordered" evidence="1">
    <location>
        <begin position="1"/>
        <end position="24"/>
    </location>
</feature>
<dbReference type="EMBL" id="GBRH01171232">
    <property type="protein sequence ID" value="JAE26664.1"/>
    <property type="molecule type" value="Transcribed_RNA"/>
</dbReference>
<organism evidence="2">
    <name type="scientific">Arundo donax</name>
    <name type="common">Giant reed</name>
    <name type="synonym">Donax arundinaceus</name>
    <dbReference type="NCBI Taxonomy" id="35708"/>
    <lineage>
        <taxon>Eukaryota</taxon>
        <taxon>Viridiplantae</taxon>
        <taxon>Streptophyta</taxon>
        <taxon>Embryophyta</taxon>
        <taxon>Tracheophyta</taxon>
        <taxon>Spermatophyta</taxon>
        <taxon>Magnoliopsida</taxon>
        <taxon>Liliopsida</taxon>
        <taxon>Poales</taxon>
        <taxon>Poaceae</taxon>
        <taxon>PACMAD clade</taxon>
        <taxon>Arundinoideae</taxon>
        <taxon>Arundineae</taxon>
        <taxon>Arundo</taxon>
    </lineage>
</organism>